<name>A0A381QI76_9ZZZZ</name>
<sequence length="108" mass="11972">MSSLAEQECVPCKGGVPPLSGDESAKLSEHLQEDWQVVDDHHLARSWEFPDFASAMGFTNSLGAICELQNHHADFELGWGRVRAVIYTHKIDGLTESDFVLAAKFDQV</sequence>
<comment type="catalytic activity">
    <reaction evidence="1">
        <text>(4aS,6R)-4a-hydroxy-L-erythro-5,6,7,8-tetrahydrobiopterin = (6R)-L-erythro-6,7-dihydrobiopterin + H2O</text>
        <dbReference type="Rhea" id="RHEA:11920"/>
        <dbReference type="ChEBI" id="CHEBI:15377"/>
        <dbReference type="ChEBI" id="CHEBI:15642"/>
        <dbReference type="ChEBI" id="CHEBI:43120"/>
        <dbReference type="EC" id="4.2.1.96"/>
    </reaction>
</comment>
<dbReference type="AlphaFoldDB" id="A0A381QI76"/>
<evidence type="ECO:0000256" key="4">
    <source>
        <dbReference type="ARBA" id="ARBA00023239"/>
    </source>
</evidence>
<dbReference type="PANTHER" id="PTHR12599:SF0">
    <property type="entry name" value="PTERIN-4-ALPHA-CARBINOLAMINE DEHYDRATASE"/>
    <property type="match status" value="1"/>
</dbReference>
<proteinExistence type="inferred from homology"/>
<dbReference type="PANTHER" id="PTHR12599">
    <property type="entry name" value="PTERIN-4-ALPHA-CARBINOLAMINE DEHYDRATASE"/>
    <property type="match status" value="1"/>
</dbReference>
<reference evidence="5" key="1">
    <citation type="submission" date="2018-05" db="EMBL/GenBank/DDBJ databases">
        <authorList>
            <person name="Lanie J.A."/>
            <person name="Ng W.-L."/>
            <person name="Kazmierczak K.M."/>
            <person name="Andrzejewski T.M."/>
            <person name="Davidsen T.M."/>
            <person name="Wayne K.J."/>
            <person name="Tettelin H."/>
            <person name="Glass J.I."/>
            <person name="Rusch D."/>
            <person name="Podicherti R."/>
            <person name="Tsui H.-C.T."/>
            <person name="Winkler M.E."/>
        </authorList>
    </citation>
    <scope>NUCLEOTIDE SEQUENCE</scope>
</reference>
<keyword evidence="4" id="KW-0456">Lyase</keyword>
<organism evidence="5">
    <name type="scientific">marine metagenome</name>
    <dbReference type="NCBI Taxonomy" id="408172"/>
    <lineage>
        <taxon>unclassified sequences</taxon>
        <taxon>metagenomes</taxon>
        <taxon>ecological metagenomes</taxon>
    </lineage>
</organism>
<dbReference type="Gene3D" id="3.30.1360.20">
    <property type="entry name" value="Transcriptional coactivator/pterin dehydratase"/>
    <property type="match status" value="1"/>
</dbReference>
<dbReference type="EMBL" id="UINC01001359">
    <property type="protein sequence ID" value="SUZ78584.1"/>
    <property type="molecule type" value="Genomic_DNA"/>
</dbReference>
<dbReference type="InterPro" id="IPR001533">
    <property type="entry name" value="Pterin_deHydtase"/>
</dbReference>
<comment type="similarity">
    <text evidence="2">Belongs to the pterin-4-alpha-carbinolamine dehydratase family.</text>
</comment>
<dbReference type="GO" id="GO:0008124">
    <property type="term" value="F:4-alpha-hydroxytetrahydrobiopterin dehydratase activity"/>
    <property type="evidence" value="ECO:0007669"/>
    <property type="project" value="UniProtKB-EC"/>
</dbReference>
<evidence type="ECO:0000256" key="1">
    <source>
        <dbReference type="ARBA" id="ARBA00001554"/>
    </source>
</evidence>
<dbReference type="SUPFAM" id="SSF55248">
    <property type="entry name" value="PCD-like"/>
    <property type="match status" value="1"/>
</dbReference>
<gene>
    <name evidence="5" type="ORF">METZ01_LOCUS31438</name>
</gene>
<dbReference type="EC" id="4.2.1.96" evidence="3"/>
<dbReference type="CDD" id="cd00913">
    <property type="entry name" value="PCD_DCoH_subfamily_a"/>
    <property type="match status" value="1"/>
</dbReference>
<evidence type="ECO:0000256" key="2">
    <source>
        <dbReference type="ARBA" id="ARBA00006472"/>
    </source>
</evidence>
<evidence type="ECO:0000313" key="5">
    <source>
        <dbReference type="EMBL" id="SUZ78584.1"/>
    </source>
</evidence>
<dbReference type="GO" id="GO:0006729">
    <property type="term" value="P:tetrahydrobiopterin biosynthetic process"/>
    <property type="evidence" value="ECO:0007669"/>
    <property type="project" value="InterPro"/>
</dbReference>
<evidence type="ECO:0000256" key="3">
    <source>
        <dbReference type="ARBA" id="ARBA00013252"/>
    </source>
</evidence>
<protein>
    <recommendedName>
        <fullName evidence="3">4a-hydroxytetrahydrobiopterin dehydratase</fullName>
        <ecNumber evidence="3">4.2.1.96</ecNumber>
    </recommendedName>
</protein>
<dbReference type="InterPro" id="IPR036428">
    <property type="entry name" value="PCD_sf"/>
</dbReference>
<dbReference type="Pfam" id="PF01329">
    <property type="entry name" value="Pterin_4a"/>
    <property type="match status" value="1"/>
</dbReference>
<accession>A0A381QI76</accession>